<keyword evidence="1" id="KW-0472">Membrane</keyword>
<dbReference type="SUPFAM" id="SSF48452">
    <property type="entry name" value="TPR-like"/>
    <property type="match status" value="2"/>
</dbReference>
<dbReference type="InterPro" id="IPR011990">
    <property type="entry name" value="TPR-like_helical_dom_sf"/>
</dbReference>
<evidence type="ECO:0000313" key="4">
    <source>
        <dbReference type="EMBL" id="MDN5201768.1"/>
    </source>
</evidence>
<dbReference type="SMART" id="SM00028">
    <property type="entry name" value="TPR"/>
    <property type="match status" value="7"/>
</dbReference>
<dbReference type="PANTHER" id="PTHR10098">
    <property type="entry name" value="RAPSYN-RELATED"/>
    <property type="match status" value="1"/>
</dbReference>
<reference evidence="4" key="1">
    <citation type="submission" date="2023-06" db="EMBL/GenBank/DDBJ databases">
        <title>Genomic of Parafulvivirga corallium.</title>
        <authorList>
            <person name="Wang G."/>
        </authorList>
    </citation>
    <scope>NUCLEOTIDE SEQUENCE</scope>
    <source>
        <strain evidence="4">BMA10</strain>
    </source>
</reference>
<dbReference type="Pfam" id="PF13424">
    <property type="entry name" value="TPR_12"/>
    <property type="match status" value="2"/>
</dbReference>
<evidence type="ECO:0000256" key="1">
    <source>
        <dbReference type="SAM" id="Phobius"/>
    </source>
</evidence>
<evidence type="ECO:0000259" key="3">
    <source>
        <dbReference type="Pfam" id="PF12770"/>
    </source>
</evidence>
<keyword evidence="2" id="KW-0732">Signal</keyword>
<feature type="domain" description="CHAT" evidence="3">
    <location>
        <begin position="632"/>
        <end position="924"/>
    </location>
</feature>
<dbReference type="PANTHER" id="PTHR10098:SF108">
    <property type="entry name" value="TETRATRICOPEPTIDE REPEAT PROTEIN 28"/>
    <property type="match status" value="1"/>
</dbReference>
<sequence length="962" mass="111222">MIPKYFKYLLFLFSLITQTAFGWGLSDSTKLIHDTLKADEYLKKADYFALHLQIYDSSVFYANKAANLYGKWNKWDKKFLCLNNMAMDNFTIGNYDESLVLAQQVIEESVQKMGQNNGEEAFSNRVIGNIYREQGFYRKALKHYQRAEAILKLLNLPLTTANNAIGSLYWRMGENELALEYFTNNLYIKSEQFGQEHPEMINPHGNLGNVYGSLGAYEKSLYHYNRALELVLKFRNKNYFFLAFTYDNIGSINFELGKYEESIKYYDLAIKHFRKIPHNKWDISNCFKNLAKIHLHRNKLDLALTEGLQSLSLQQEVLGAKSSQHSILFNLISKIYLKKNKYDSAFVNIHRALRNNLETFDDEINVSKRSYYDSFVLLNSLITRADIFNKKESGNSLKLKYLALEDYQRCDTLIIQLRQEIKTHGDKINLNKEASKLYEKAIDLCYEIFQNTNDSKYLNIALSFSESNKANLLHGAIAEVGAKKFSGIPEYLLHLEDSLRIELAYNESKLQKHKEEKDTVKIEEYEREVFDLKRSYQELVTQFETTYPNYYDLKYKDEKVSFSSIKKHLGQNQNLLEYFVGDSSIYVFNVSSKDLLQVHKIEKPLDFNEQIENLNKAILEKDFYGYTGISYRLFQLVLEPVLGTTTPKKIIIIPDGPLWKLNFDLLLTRNSNSYDYRNLPYLLKGPAISYAYSAYLLLSENRKNNSKGAKREVLAFSFQDGEGHSKESYKSLRVLRNESVEDLPGSRAEIWSISQIFDGDYYYGSQAAEEKFKSLADGYRILHLALHGEVNESHPMNSRLFFTRDSSAVEDGYLHAYELYNMKLNADLAVLSACNTAQGQLVSGEGIMSLGRAFIYAGCKSLLTTQWEVSDATTPDIMKYFYHNLKEGHSKSEALQQAKLQYLSEADNLSSHPFYWGSFAILGDDTAIEVKDYRYWWIIAISLVLLAGLSIIYFKSKKKLRA</sequence>
<dbReference type="Proteomes" id="UP001172082">
    <property type="component" value="Unassembled WGS sequence"/>
</dbReference>
<dbReference type="EMBL" id="JAUJEA010000003">
    <property type="protein sequence ID" value="MDN5201768.1"/>
    <property type="molecule type" value="Genomic_DNA"/>
</dbReference>
<dbReference type="Gene3D" id="1.25.40.10">
    <property type="entry name" value="Tetratricopeptide repeat domain"/>
    <property type="match status" value="3"/>
</dbReference>
<organism evidence="4 5">
    <name type="scientific">Splendidivirga corallicola</name>
    <dbReference type="NCBI Taxonomy" id="3051826"/>
    <lineage>
        <taxon>Bacteria</taxon>
        <taxon>Pseudomonadati</taxon>
        <taxon>Bacteroidota</taxon>
        <taxon>Cytophagia</taxon>
        <taxon>Cytophagales</taxon>
        <taxon>Splendidivirgaceae</taxon>
        <taxon>Splendidivirga</taxon>
    </lineage>
</organism>
<keyword evidence="5" id="KW-1185">Reference proteome</keyword>
<evidence type="ECO:0000256" key="2">
    <source>
        <dbReference type="SAM" id="SignalP"/>
    </source>
</evidence>
<protein>
    <submittedName>
        <fullName evidence="4">CHAT domain-containing protein</fullName>
    </submittedName>
</protein>
<feature type="transmembrane region" description="Helical" evidence="1">
    <location>
        <begin position="935"/>
        <end position="954"/>
    </location>
</feature>
<gene>
    <name evidence="4" type="ORF">QQ008_10355</name>
</gene>
<keyword evidence="1" id="KW-1133">Transmembrane helix</keyword>
<keyword evidence="1" id="KW-0812">Transmembrane</keyword>
<feature type="signal peptide" evidence="2">
    <location>
        <begin position="1"/>
        <end position="22"/>
    </location>
</feature>
<dbReference type="RefSeq" id="WP_346751797.1">
    <property type="nucleotide sequence ID" value="NZ_JAUJEA010000003.1"/>
</dbReference>
<proteinExistence type="predicted"/>
<dbReference type="InterPro" id="IPR019734">
    <property type="entry name" value="TPR_rpt"/>
</dbReference>
<dbReference type="InterPro" id="IPR024983">
    <property type="entry name" value="CHAT_dom"/>
</dbReference>
<dbReference type="Pfam" id="PF12770">
    <property type="entry name" value="CHAT"/>
    <property type="match status" value="1"/>
</dbReference>
<accession>A0ABT8KQ03</accession>
<feature type="chain" id="PRO_5046430946" evidence="2">
    <location>
        <begin position="23"/>
        <end position="962"/>
    </location>
</feature>
<comment type="caution">
    <text evidence="4">The sequence shown here is derived from an EMBL/GenBank/DDBJ whole genome shotgun (WGS) entry which is preliminary data.</text>
</comment>
<evidence type="ECO:0000313" key="5">
    <source>
        <dbReference type="Proteomes" id="UP001172082"/>
    </source>
</evidence>
<dbReference type="Pfam" id="PF13181">
    <property type="entry name" value="TPR_8"/>
    <property type="match status" value="1"/>
</dbReference>
<name>A0ABT8KQ03_9BACT</name>